<dbReference type="Pfam" id="PF01614">
    <property type="entry name" value="IclR_C"/>
    <property type="match status" value="1"/>
</dbReference>
<dbReference type="PROSITE" id="PS51078">
    <property type="entry name" value="ICLR_ED"/>
    <property type="match status" value="1"/>
</dbReference>
<dbReference type="EMBL" id="LGTQ01000006">
    <property type="protein sequence ID" value="KPM48918.1"/>
    <property type="molecule type" value="Genomic_DNA"/>
</dbReference>
<dbReference type="PROSITE" id="PS51077">
    <property type="entry name" value="HTH_ICLR"/>
    <property type="match status" value="1"/>
</dbReference>
<dbReference type="AlphaFoldDB" id="A0A0P7C2N9"/>
<name>A0A0P7C2N9_9BACT</name>
<dbReference type="PANTHER" id="PTHR30136">
    <property type="entry name" value="HELIX-TURN-HELIX TRANSCRIPTIONAL REGULATOR, ICLR FAMILY"/>
    <property type="match status" value="1"/>
</dbReference>
<dbReference type="Gene3D" id="1.10.10.10">
    <property type="entry name" value="Winged helix-like DNA-binding domain superfamily/Winged helix DNA-binding domain"/>
    <property type="match status" value="1"/>
</dbReference>
<dbReference type="InterPro" id="IPR050707">
    <property type="entry name" value="HTH_MetabolicPath_Reg"/>
</dbReference>
<evidence type="ECO:0000259" key="4">
    <source>
        <dbReference type="PROSITE" id="PS51077"/>
    </source>
</evidence>
<evidence type="ECO:0008006" key="8">
    <source>
        <dbReference type="Google" id="ProtNLM"/>
    </source>
</evidence>
<protein>
    <recommendedName>
        <fullName evidence="8">IclR family transcriptional regulator</fullName>
    </recommendedName>
</protein>
<dbReference type="NCBIfam" id="TIGR02431">
    <property type="entry name" value="pcaR_pcaU"/>
    <property type="match status" value="1"/>
</dbReference>
<dbReference type="InterPro" id="IPR029016">
    <property type="entry name" value="GAF-like_dom_sf"/>
</dbReference>
<dbReference type="GO" id="GO:0045893">
    <property type="term" value="P:positive regulation of DNA-templated transcription"/>
    <property type="evidence" value="ECO:0007669"/>
    <property type="project" value="InterPro"/>
</dbReference>
<evidence type="ECO:0000256" key="2">
    <source>
        <dbReference type="ARBA" id="ARBA00023125"/>
    </source>
</evidence>
<dbReference type="OrthoDB" id="9791752at2"/>
<accession>A0A0P7C2N9</accession>
<proteinExistence type="predicted"/>
<evidence type="ECO:0000256" key="1">
    <source>
        <dbReference type="ARBA" id="ARBA00023015"/>
    </source>
</evidence>
<dbReference type="STRING" id="1605367.AFM12_10210"/>
<dbReference type="SUPFAM" id="SSF55781">
    <property type="entry name" value="GAF domain-like"/>
    <property type="match status" value="1"/>
</dbReference>
<dbReference type="InterPro" id="IPR036388">
    <property type="entry name" value="WH-like_DNA-bd_sf"/>
</dbReference>
<evidence type="ECO:0000256" key="3">
    <source>
        <dbReference type="ARBA" id="ARBA00023163"/>
    </source>
</evidence>
<keyword evidence="7" id="KW-1185">Reference proteome</keyword>
<comment type="caution">
    <text evidence="6">The sequence shown here is derived from an EMBL/GenBank/DDBJ whole genome shotgun (WGS) entry which is preliminary data.</text>
</comment>
<reference evidence="6 7" key="1">
    <citation type="submission" date="2015-07" db="EMBL/GenBank/DDBJ databases">
        <title>The draft genome sequence of Leadbetterella sp. JN14-9.</title>
        <authorList>
            <person name="Liu Y."/>
            <person name="Du J."/>
            <person name="Shao Z."/>
        </authorList>
    </citation>
    <scope>NUCLEOTIDE SEQUENCE [LARGE SCALE GENOMIC DNA]</scope>
    <source>
        <strain evidence="6 7">JN14-9</strain>
    </source>
</reference>
<evidence type="ECO:0000313" key="6">
    <source>
        <dbReference type="EMBL" id="KPM48918.1"/>
    </source>
</evidence>
<evidence type="ECO:0000313" key="7">
    <source>
        <dbReference type="Proteomes" id="UP000050454"/>
    </source>
</evidence>
<dbReference type="Pfam" id="PF09339">
    <property type="entry name" value="HTH_IclR"/>
    <property type="match status" value="1"/>
</dbReference>
<keyword evidence="2" id="KW-0238">DNA-binding</keyword>
<feature type="domain" description="HTH iclR-type" evidence="4">
    <location>
        <begin position="9"/>
        <end position="69"/>
    </location>
</feature>
<evidence type="ECO:0000259" key="5">
    <source>
        <dbReference type="PROSITE" id="PS51078"/>
    </source>
</evidence>
<dbReference type="GO" id="GO:0046278">
    <property type="term" value="P:3,4-dihydroxybenzoate metabolic process"/>
    <property type="evidence" value="ECO:0007669"/>
    <property type="project" value="InterPro"/>
</dbReference>
<sequence>MEIKASDYVQSLDKGLRVLLVFSKEQRPLTLSEVAAQTQMSRAAARRFLLTFTHLGYMQTDGKRFSLTAKVLDLGYSYISSMDIIDIAKPYMLKLSQELNESCSIGEIQDTDIVYIVQEQVARVMTVSLKVGSRIPAHVTSMGRMILAMNEQMQEELLDKIDFTTYTSHTITDKDKLKAELAIIKIQGWAFVDEELEYGLRAISTPIFSKNGSVKYAMTIVSTTNRTGKEEMINRFLPAMQKTCQEISLALGMM</sequence>
<dbReference type="InterPro" id="IPR005471">
    <property type="entry name" value="Tscrpt_reg_IclR_N"/>
</dbReference>
<gene>
    <name evidence="6" type="ORF">AFM12_10210</name>
</gene>
<dbReference type="GO" id="GO:0003700">
    <property type="term" value="F:DNA-binding transcription factor activity"/>
    <property type="evidence" value="ECO:0007669"/>
    <property type="project" value="TreeGrafter"/>
</dbReference>
<keyword evidence="3" id="KW-0804">Transcription</keyword>
<organism evidence="6 7">
    <name type="scientific">Jiulongibacter sediminis</name>
    <dbReference type="NCBI Taxonomy" id="1605367"/>
    <lineage>
        <taxon>Bacteria</taxon>
        <taxon>Pseudomonadati</taxon>
        <taxon>Bacteroidota</taxon>
        <taxon>Cytophagia</taxon>
        <taxon>Cytophagales</taxon>
        <taxon>Leadbetterellaceae</taxon>
        <taxon>Jiulongibacter</taxon>
    </lineage>
</organism>
<dbReference type="InterPro" id="IPR012794">
    <property type="entry name" value="PcaR_PcaU"/>
</dbReference>
<dbReference type="GO" id="GO:0045892">
    <property type="term" value="P:negative regulation of DNA-templated transcription"/>
    <property type="evidence" value="ECO:0007669"/>
    <property type="project" value="TreeGrafter"/>
</dbReference>
<dbReference type="Gene3D" id="3.30.450.40">
    <property type="match status" value="1"/>
</dbReference>
<dbReference type="InterPro" id="IPR036390">
    <property type="entry name" value="WH_DNA-bd_sf"/>
</dbReference>
<dbReference type="RefSeq" id="WP_055147550.1">
    <property type="nucleotide sequence ID" value="NZ_JXSZ01000006.1"/>
</dbReference>
<dbReference type="Proteomes" id="UP000050454">
    <property type="component" value="Unassembled WGS sequence"/>
</dbReference>
<dbReference type="InterPro" id="IPR014757">
    <property type="entry name" value="Tscrpt_reg_IclR_C"/>
</dbReference>
<dbReference type="SUPFAM" id="SSF46785">
    <property type="entry name" value="Winged helix' DNA-binding domain"/>
    <property type="match status" value="1"/>
</dbReference>
<dbReference type="GO" id="GO:0003677">
    <property type="term" value="F:DNA binding"/>
    <property type="evidence" value="ECO:0007669"/>
    <property type="project" value="UniProtKB-KW"/>
</dbReference>
<dbReference type="SMART" id="SM00346">
    <property type="entry name" value="HTH_ICLR"/>
    <property type="match status" value="1"/>
</dbReference>
<feature type="domain" description="IclR-ED" evidence="5">
    <location>
        <begin position="70"/>
        <end position="253"/>
    </location>
</feature>
<dbReference type="PANTHER" id="PTHR30136:SF34">
    <property type="entry name" value="TRANSCRIPTIONAL REGULATOR"/>
    <property type="match status" value="1"/>
</dbReference>
<keyword evidence="1" id="KW-0805">Transcription regulation</keyword>